<dbReference type="FunFam" id="3.20.10.10:FF:000010">
    <property type="entry name" value="Branched-chain amino acid aminotransferase"/>
    <property type="match status" value="1"/>
</dbReference>
<proteinExistence type="inferred from homology"/>
<dbReference type="GO" id="GO:0009081">
    <property type="term" value="P:branched-chain amino acid metabolic process"/>
    <property type="evidence" value="ECO:0007669"/>
    <property type="project" value="InterPro"/>
</dbReference>
<dbReference type="Gene3D" id="3.30.470.10">
    <property type="match status" value="1"/>
</dbReference>
<dbReference type="AlphaFoldDB" id="A0A6A6XWF3"/>
<gene>
    <name evidence="7" type="ORF">K505DRAFT_370338</name>
</gene>
<dbReference type="Pfam" id="PF01063">
    <property type="entry name" value="Aminotran_4"/>
    <property type="match status" value="1"/>
</dbReference>
<name>A0A6A6XWF3_9PLEO</name>
<keyword evidence="8" id="KW-1185">Reference proteome</keyword>
<dbReference type="Proteomes" id="UP000799757">
    <property type="component" value="Unassembled WGS sequence"/>
</dbReference>
<evidence type="ECO:0000256" key="6">
    <source>
        <dbReference type="ARBA" id="ARBA00022898"/>
    </source>
</evidence>
<dbReference type="Gene3D" id="3.20.10.10">
    <property type="entry name" value="D-amino Acid Aminotransferase, subunit A, domain 2"/>
    <property type="match status" value="1"/>
</dbReference>
<organism evidence="7 8">
    <name type="scientific">Melanomma pulvis-pyrius CBS 109.77</name>
    <dbReference type="NCBI Taxonomy" id="1314802"/>
    <lineage>
        <taxon>Eukaryota</taxon>
        <taxon>Fungi</taxon>
        <taxon>Dikarya</taxon>
        <taxon>Ascomycota</taxon>
        <taxon>Pezizomycotina</taxon>
        <taxon>Dothideomycetes</taxon>
        <taxon>Pleosporomycetidae</taxon>
        <taxon>Pleosporales</taxon>
        <taxon>Melanommataceae</taxon>
        <taxon>Melanomma</taxon>
    </lineage>
</organism>
<dbReference type="InterPro" id="IPR043131">
    <property type="entry name" value="BCAT-like_N"/>
</dbReference>
<dbReference type="GO" id="GO:0004084">
    <property type="term" value="F:branched-chain-amino-acid transaminase activity"/>
    <property type="evidence" value="ECO:0007669"/>
    <property type="project" value="InterPro"/>
</dbReference>
<keyword evidence="5 7" id="KW-0808">Transferase</keyword>
<dbReference type="InterPro" id="IPR043132">
    <property type="entry name" value="BCAT-like_C"/>
</dbReference>
<evidence type="ECO:0000256" key="3">
    <source>
        <dbReference type="ARBA" id="ARBA00009320"/>
    </source>
</evidence>
<dbReference type="InterPro" id="IPR036038">
    <property type="entry name" value="Aminotransferase-like"/>
</dbReference>
<evidence type="ECO:0000256" key="1">
    <source>
        <dbReference type="ARBA" id="ARBA00001933"/>
    </source>
</evidence>
<dbReference type="FunFam" id="3.30.470.10:FF:000004">
    <property type="entry name" value="Branched-chain-amino-acid aminotransferase"/>
    <property type="match status" value="1"/>
</dbReference>
<comment type="cofactor">
    <cofactor evidence="1">
        <name>pyridoxal 5'-phosphate</name>
        <dbReference type="ChEBI" id="CHEBI:597326"/>
    </cofactor>
</comment>
<comment type="pathway">
    <text evidence="2">Secondary metabolite biosynthesis.</text>
</comment>
<evidence type="ECO:0000256" key="4">
    <source>
        <dbReference type="ARBA" id="ARBA00022576"/>
    </source>
</evidence>
<dbReference type="PANTHER" id="PTHR42825:SF2">
    <property type="entry name" value="BRANCHED-CHAIN-AMINO-ACID AMINOTRANSFERASE 3, CHLOROPLASTIC-RELATED"/>
    <property type="match status" value="1"/>
</dbReference>
<dbReference type="EMBL" id="MU001749">
    <property type="protein sequence ID" value="KAF2800345.1"/>
    <property type="molecule type" value="Genomic_DNA"/>
</dbReference>
<dbReference type="OrthoDB" id="409992at2759"/>
<evidence type="ECO:0000313" key="7">
    <source>
        <dbReference type="EMBL" id="KAF2800345.1"/>
    </source>
</evidence>
<reference evidence="7" key="1">
    <citation type="journal article" date="2020" name="Stud. Mycol.">
        <title>101 Dothideomycetes genomes: a test case for predicting lifestyles and emergence of pathogens.</title>
        <authorList>
            <person name="Haridas S."/>
            <person name="Albert R."/>
            <person name="Binder M."/>
            <person name="Bloem J."/>
            <person name="Labutti K."/>
            <person name="Salamov A."/>
            <person name="Andreopoulos B."/>
            <person name="Baker S."/>
            <person name="Barry K."/>
            <person name="Bills G."/>
            <person name="Bluhm B."/>
            <person name="Cannon C."/>
            <person name="Castanera R."/>
            <person name="Culley D."/>
            <person name="Daum C."/>
            <person name="Ezra D."/>
            <person name="Gonzalez J."/>
            <person name="Henrissat B."/>
            <person name="Kuo A."/>
            <person name="Liang C."/>
            <person name="Lipzen A."/>
            <person name="Lutzoni F."/>
            <person name="Magnuson J."/>
            <person name="Mondo S."/>
            <person name="Nolan M."/>
            <person name="Ohm R."/>
            <person name="Pangilinan J."/>
            <person name="Park H.-J."/>
            <person name="Ramirez L."/>
            <person name="Alfaro M."/>
            <person name="Sun H."/>
            <person name="Tritt A."/>
            <person name="Yoshinaga Y."/>
            <person name="Zwiers L.-H."/>
            <person name="Turgeon B."/>
            <person name="Goodwin S."/>
            <person name="Spatafora J."/>
            <person name="Crous P."/>
            <person name="Grigoriev I."/>
        </authorList>
    </citation>
    <scope>NUCLEOTIDE SEQUENCE</scope>
    <source>
        <strain evidence="7">CBS 109.77</strain>
    </source>
</reference>
<keyword evidence="4 7" id="KW-0032">Aminotransferase</keyword>
<sequence>MVFPPAPLDTVNWNQLGLSIQDNVNGHVESTYSVSTGEWSEPKFVADPYLRVHGLAPALNYGQQAYEGMKAHRGPDGNILLFRPTAHADRLAVSASYVSIPEIPQEHFLKCAKLAVARNAEWVAPHSTEALMYIRPLVFGSSGHLSLTAPTEYTFAVYVQPGTTYHGVQPLPACVVEDFDRAAPRGTGGAKVGGNYAPVIRHTDKARAQGFHVTLHLDAQTRTCVEEFSTSGFIGIKKVGESVIVVVPDSKNIVQSITSDSCLALAESFGWKVEKREIPWSECKFFDEVIAVGTAASLLPIRLLARASTGEKFVYGETTGECTLRLGAAMRNIMRGKIGDQFGWVDTVQEKDLLQEDASAQLVEAEIVSGVNGELNGAPQINGSQVEDAPIVNGNEVEAPAAVETPAEAEVKAAAPHVNGSVEEVLAAPAAVEAPIEIEDKVSVPHVNGNGVEASLVDDAPAMVEVKA</sequence>
<evidence type="ECO:0000256" key="2">
    <source>
        <dbReference type="ARBA" id="ARBA00005179"/>
    </source>
</evidence>
<evidence type="ECO:0000256" key="5">
    <source>
        <dbReference type="ARBA" id="ARBA00022679"/>
    </source>
</evidence>
<protein>
    <submittedName>
        <fullName evidence="7">D-aminoacid aminotransferase-like PLP-dependent enzyme</fullName>
    </submittedName>
</protein>
<dbReference type="PANTHER" id="PTHR42825">
    <property type="entry name" value="AMINO ACID AMINOTRANSFERASE"/>
    <property type="match status" value="1"/>
</dbReference>
<keyword evidence="6" id="KW-0663">Pyridoxal phosphate</keyword>
<accession>A0A6A6XWF3</accession>
<evidence type="ECO:0000313" key="8">
    <source>
        <dbReference type="Proteomes" id="UP000799757"/>
    </source>
</evidence>
<comment type="similarity">
    <text evidence="3">Belongs to the class-IV pyridoxal-phosphate-dependent aminotransferase family.</text>
</comment>
<dbReference type="SUPFAM" id="SSF56752">
    <property type="entry name" value="D-aminoacid aminotransferase-like PLP-dependent enzymes"/>
    <property type="match status" value="1"/>
</dbReference>
<dbReference type="InterPro" id="IPR001544">
    <property type="entry name" value="Aminotrans_IV"/>
</dbReference>
<dbReference type="InterPro" id="IPR005786">
    <property type="entry name" value="B_amino_transII"/>
</dbReference>